<dbReference type="Gene3D" id="3.90.79.10">
    <property type="entry name" value="Nucleoside Triphosphate Pyrophosphohydrolase"/>
    <property type="match status" value="1"/>
</dbReference>
<evidence type="ECO:0000256" key="2">
    <source>
        <dbReference type="ARBA" id="ARBA00007579"/>
    </source>
</evidence>
<dbReference type="EC" id="5.3.3.2" evidence="3 10"/>
<protein>
    <recommendedName>
        <fullName evidence="3 10">Isopentenyl-diphosphate Delta-isomerase</fullName>
        <shortName evidence="10">IPP isomerase</shortName>
        <ecNumber evidence="3 10">5.3.3.2</ecNumber>
    </recommendedName>
    <alternativeName>
        <fullName evidence="10">IPP:DMAPP isomerase</fullName>
    </alternativeName>
    <alternativeName>
        <fullName evidence="10">Isopentenyl pyrophosphate isomerase</fullName>
    </alternativeName>
</protein>
<evidence type="ECO:0000256" key="8">
    <source>
        <dbReference type="ARBA" id="ARBA00023229"/>
    </source>
</evidence>
<dbReference type="GO" id="GO:0046872">
    <property type="term" value="F:metal ion binding"/>
    <property type="evidence" value="ECO:0007669"/>
    <property type="project" value="UniProtKB-KW"/>
</dbReference>
<sequence length="216" mass="22508">MTDVSAVVDVPPESADLSGEMVVLVDEAGAAIGVAPKASVHGADTPRHLAFSCYVIDASGRLLVSRRATTKPTFPGVLTNSLCGHPGPGESLPDAVCRRAGSELGLDLAGLPIRLVLPQFSYRAEMNGVVENEACPVFVVTVPDGIPLAPDADEVASVEWMPWADYRDRVLDGSLQVSSWSADQVRQLVALGADPATWPEAPASDLPPAAQPHPAG</sequence>
<comment type="caution">
    <text evidence="14">The sequence shown here is derived from an EMBL/GenBank/DDBJ whole genome shotgun (WGS) entry which is preliminary data.</text>
</comment>
<feature type="binding site" evidence="10">
    <location>
        <position position="103"/>
    </location>
    <ligand>
        <name>Mg(2+)</name>
        <dbReference type="ChEBI" id="CHEBI:18420"/>
    </ligand>
</feature>
<feature type="binding site" evidence="10">
    <location>
        <position position="133"/>
    </location>
    <ligand>
        <name>Mn(2+)</name>
        <dbReference type="ChEBI" id="CHEBI:29035"/>
    </ligand>
</feature>
<feature type="region of interest" description="Disordered" evidence="12">
    <location>
        <begin position="196"/>
        <end position="216"/>
    </location>
</feature>
<feature type="active site" evidence="10 11">
    <location>
        <position position="133"/>
    </location>
</feature>
<feature type="binding site" evidence="10">
    <location>
        <position position="131"/>
    </location>
    <ligand>
        <name>Mn(2+)</name>
        <dbReference type="ChEBI" id="CHEBI:29035"/>
    </ligand>
</feature>
<comment type="catalytic activity">
    <reaction evidence="10">
        <text>isopentenyl diphosphate = dimethylallyl diphosphate</text>
        <dbReference type="Rhea" id="RHEA:23284"/>
        <dbReference type="ChEBI" id="CHEBI:57623"/>
        <dbReference type="ChEBI" id="CHEBI:128769"/>
        <dbReference type="EC" id="5.3.3.2"/>
    </reaction>
</comment>
<dbReference type="EMBL" id="JADIXZ010000008">
    <property type="protein sequence ID" value="MBK6302212.1"/>
    <property type="molecule type" value="Genomic_DNA"/>
</dbReference>
<dbReference type="PIRSF" id="PIRSF018427">
    <property type="entry name" value="Isopntndiph_ism"/>
    <property type="match status" value="1"/>
</dbReference>
<dbReference type="HAMAP" id="MF_00202">
    <property type="entry name" value="Idi"/>
    <property type="match status" value="1"/>
</dbReference>
<comment type="pathway">
    <text evidence="1 10">Isoprenoid biosynthesis; dimethylallyl diphosphate biosynthesis; dimethylallyl diphosphate from isopentenyl diphosphate: step 1/1.</text>
</comment>
<dbReference type="GO" id="GO:0005737">
    <property type="term" value="C:cytoplasm"/>
    <property type="evidence" value="ECO:0007669"/>
    <property type="project" value="UniProtKB-SubCell"/>
</dbReference>
<comment type="function">
    <text evidence="10">Catalyzes the 1,3-allylic rearrangement of the homoallylic substrate isopentenyl (IPP) to its highly electrophilic allylic isomer, dimethylallyl diphosphate (DMAPP).</text>
</comment>
<gene>
    <name evidence="10 14" type="primary">idi</name>
    <name evidence="14" type="ORF">IPF40_14650</name>
</gene>
<dbReference type="GO" id="GO:0008299">
    <property type="term" value="P:isoprenoid biosynthetic process"/>
    <property type="evidence" value="ECO:0007669"/>
    <property type="project" value="UniProtKB-UniRule"/>
</dbReference>
<dbReference type="NCBIfam" id="TIGR02150">
    <property type="entry name" value="IPP_isom_1"/>
    <property type="match status" value="1"/>
</dbReference>
<dbReference type="PROSITE" id="PS51462">
    <property type="entry name" value="NUDIX"/>
    <property type="match status" value="1"/>
</dbReference>
<evidence type="ECO:0000256" key="6">
    <source>
        <dbReference type="ARBA" id="ARBA00022842"/>
    </source>
</evidence>
<dbReference type="PANTHER" id="PTHR10885:SF0">
    <property type="entry name" value="ISOPENTENYL-DIPHOSPHATE DELTA-ISOMERASE"/>
    <property type="match status" value="1"/>
</dbReference>
<dbReference type="SUPFAM" id="SSF55811">
    <property type="entry name" value="Nudix"/>
    <property type="match status" value="1"/>
</dbReference>
<dbReference type="GO" id="GO:0050992">
    <property type="term" value="P:dimethylallyl diphosphate biosynthetic process"/>
    <property type="evidence" value="ECO:0007669"/>
    <property type="project" value="UniProtKB-UniRule"/>
</dbReference>
<feature type="domain" description="Nudix hydrolase" evidence="13">
    <location>
        <begin position="46"/>
        <end position="183"/>
    </location>
</feature>
<feature type="binding site" evidence="10">
    <location>
        <position position="48"/>
    </location>
    <ligand>
        <name>Mn(2+)</name>
        <dbReference type="ChEBI" id="CHEBI:29035"/>
    </ligand>
</feature>
<comment type="similarity">
    <text evidence="2 10">Belongs to the IPP isomerase type 1 family.</text>
</comment>
<comment type="cofactor">
    <cofactor evidence="10">
        <name>Mg(2+)</name>
        <dbReference type="ChEBI" id="CHEBI:18420"/>
    </cofactor>
    <text evidence="10">Binds 1 Mg(2+) ion per subunit. The magnesium ion binds only when substrate is bound.</text>
</comment>
<dbReference type="Proteomes" id="UP000718281">
    <property type="component" value="Unassembled WGS sequence"/>
</dbReference>
<organism evidence="14 15">
    <name type="scientific">Candidatus Phosphoribacter hodrii</name>
    <dbReference type="NCBI Taxonomy" id="2953743"/>
    <lineage>
        <taxon>Bacteria</taxon>
        <taxon>Bacillati</taxon>
        <taxon>Actinomycetota</taxon>
        <taxon>Actinomycetes</taxon>
        <taxon>Micrococcales</taxon>
        <taxon>Dermatophilaceae</taxon>
        <taxon>Candidatus Phosphoribacter</taxon>
    </lineage>
</organism>
<dbReference type="NCBIfam" id="NF002995">
    <property type="entry name" value="PRK03759.1"/>
    <property type="match status" value="1"/>
</dbReference>
<feature type="binding site" evidence="10">
    <location>
        <position position="85"/>
    </location>
    <ligand>
        <name>Mn(2+)</name>
        <dbReference type="ChEBI" id="CHEBI:29035"/>
    </ligand>
</feature>
<dbReference type="AlphaFoldDB" id="A0A934X6P3"/>
<dbReference type="GO" id="GO:0004452">
    <property type="term" value="F:isopentenyl-diphosphate delta-isomerase activity"/>
    <property type="evidence" value="ECO:0007669"/>
    <property type="project" value="UniProtKB-UniRule"/>
</dbReference>
<evidence type="ECO:0000313" key="14">
    <source>
        <dbReference type="EMBL" id="MBK6302212.1"/>
    </source>
</evidence>
<dbReference type="Pfam" id="PF00293">
    <property type="entry name" value="NUDIX"/>
    <property type="match status" value="1"/>
</dbReference>
<keyword evidence="6 10" id="KW-0460">Magnesium</keyword>
<proteinExistence type="inferred from homology"/>
<evidence type="ECO:0000256" key="9">
    <source>
        <dbReference type="ARBA" id="ARBA00023235"/>
    </source>
</evidence>
<keyword evidence="9 10" id="KW-0413">Isomerase</keyword>
<keyword evidence="8 10" id="KW-0414">Isoprene biosynthesis</keyword>
<keyword evidence="5 10" id="KW-0479">Metal-binding</keyword>
<comment type="subcellular location">
    <subcellularLocation>
        <location evidence="10">Cytoplasm</location>
    </subcellularLocation>
</comment>
<feature type="active site" evidence="10 11">
    <location>
        <position position="83"/>
    </location>
</feature>
<reference evidence="14 15" key="1">
    <citation type="submission" date="2020-10" db="EMBL/GenBank/DDBJ databases">
        <title>Connecting structure to function with the recovery of over 1000 high-quality activated sludge metagenome-assembled genomes encoding full-length rRNA genes using long-read sequencing.</title>
        <authorList>
            <person name="Singleton C.M."/>
            <person name="Petriglieri F."/>
            <person name="Kristensen J.M."/>
            <person name="Kirkegaard R.H."/>
            <person name="Michaelsen T.Y."/>
            <person name="Andersen M.H."/>
            <person name="Karst S.M."/>
            <person name="Dueholm M.S."/>
            <person name="Nielsen P.H."/>
            <person name="Albertsen M."/>
        </authorList>
    </citation>
    <scope>NUCLEOTIDE SEQUENCE [LARGE SCALE GENOMIC DNA]</scope>
    <source>
        <strain evidence="14">AalE_18-Q3-R2-46_BAT3C.188</strain>
    </source>
</reference>
<evidence type="ECO:0000256" key="4">
    <source>
        <dbReference type="ARBA" id="ARBA00022490"/>
    </source>
</evidence>
<dbReference type="InterPro" id="IPR000086">
    <property type="entry name" value="NUDIX_hydrolase_dom"/>
</dbReference>
<evidence type="ECO:0000259" key="13">
    <source>
        <dbReference type="PROSITE" id="PS51462"/>
    </source>
</evidence>
<evidence type="ECO:0000256" key="11">
    <source>
        <dbReference type="PIRSR" id="PIRSR018427-1"/>
    </source>
</evidence>
<dbReference type="InterPro" id="IPR011876">
    <property type="entry name" value="IsopentenylPP_isomerase_typ1"/>
</dbReference>
<dbReference type="CDD" id="cd02885">
    <property type="entry name" value="NUDIX_IPP_Isomerase"/>
    <property type="match status" value="1"/>
</dbReference>
<evidence type="ECO:0000256" key="10">
    <source>
        <dbReference type="HAMAP-Rule" id="MF_00202"/>
    </source>
</evidence>
<accession>A0A934X6P3</accession>
<keyword evidence="7 10" id="KW-0464">Manganese</keyword>
<dbReference type="InterPro" id="IPR015797">
    <property type="entry name" value="NUDIX_hydrolase-like_dom_sf"/>
</dbReference>
<evidence type="ECO:0000256" key="5">
    <source>
        <dbReference type="ARBA" id="ARBA00022723"/>
    </source>
</evidence>
<evidence type="ECO:0000256" key="12">
    <source>
        <dbReference type="SAM" id="MobiDB-lite"/>
    </source>
</evidence>
<name>A0A934X6P3_9MICO</name>
<comment type="cofactor">
    <cofactor evidence="10">
        <name>Mn(2+)</name>
        <dbReference type="ChEBI" id="CHEBI:29035"/>
    </cofactor>
    <text evidence="10">Binds 1 Mn(2+) ion per subunit.</text>
</comment>
<evidence type="ECO:0000256" key="7">
    <source>
        <dbReference type="ARBA" id="ARBA00023211"/>
    </source>
</evidence>
<keyword evidence="4 10" id="KW-0963">Cytoplasm</keyword>
<evidence type="ECO:0000256" key="3">
    <source>
        <dbReference type="ARBA" id="ARBA00012057"/>
    </source>
</evidence>
<dbReference type="InterPro" id="IPR056375">
    <property type="entry name" value="Idi_bact"/>
</dbReference>
<evidence type="ECO:0000313" key="15">
    <source>
        <dbReference type="Proteomes" id="UP000718281"/>
    </source>
</evidence>
<dbReference type="PANTHER" id="PTHR10885">
    <property type="entry name" value="ISOPENTENYL-DIPHOSPHATE DELTA-ISOMERASE"/>
    <property type="match status" value="1"/>
</dbReference>
<evidence type="ECO:0000256" key="1">
    <source>
        <dbReference type="ARBA" id="ARBA00004826"/>
    </source>
</evidence>
<feature type="binding site" evidence="10">
    <location>
        <position position="41"/>
    </location>
    <ligand>
        <name>Mn(2+)</name>
        <dbReference type="ChEBI" id="CHEBI:29035"/>
    </ligand>
</feature>